<reference evidence="1" key="1">
    <citation type="journal article" date="2014" name="Front. Microbiol.">
        <title>High frequency of phylogenetically diverse reductive dehalogenase-homologous genes in deep subseafloor sedimentary metagenomes.</title>
        <authorList>
            <person name="Kawai M."/>
            <person name="Futagami T."/>
            <person name="Toyoda A."/>
            <person name="Takaki Y."/>
            <person name="Nishi S."/>
            <person name="Hori S."/>
            <person name="Arai W."/>
            <person name="Tsubouchi T."/>
            <person name="Morono Y."/>
            <person name="Uchiyama I."/>
            <person name="Ito T."/>
            <person name="Fujiyama A."/>
            <person name="Inagaki F."/>
            <person name="Takami H."/>
        </authorList>
    </citation>
    <scope>NUCLEOTIDE SEQUENCE</scope>
    <source>
        <strain evidence="1">Expedition CK06-06</strain>
    </source>
</reference>
<dbReference type="EMBL" id="BARW01032730">
    <property type="protein sequence ID" value="GAJ03154.1"/>
    <property type="molecule type" value="Genomic_DNA"/>
</dbReference>
<proteinExistence type="predicted"/>
<gene>
    <name evidence="1" type="ORF">S12H4_51735</name>
</gene>
<dbReference type="AlphaFoldDB" id="X1TD17"/>
<evidence type="ECO:0000313" key="1">
    <source>
        <dbReference type="EMBL" id="GAJ03154.1"/>
    </source>
</evidence>
<name>X1TD17_9ZZZZ</name>
<accession>X1TD17</accession>
<protein>
    <submittedName>
        <fullName evidence="1">Uncharacterized protein</fullName>
    </submittedName>
</protein>
<comment type="caution">
    <text evidence="1">The sequence shown here is derived from an EMBL/GenBank/DDBJ whole genome shotgun (WGS) entry which is preliminary data.</text>
</comment>
<organism evidence="1">
    <name type="scientific">marine sediment metagenome</name>
    <dbReference type="NCBI Taxonomy" id="412755"/>
    <lineage>
        <taxon>unclassified sequences</taxon>
        <taxon>metagenomes</taxon>
        <taxon>ecological metagenomes</taxon>
    </lineage>
</organism>
<sequence length="72" mass="7898">TAPLDKMYIRVYRDAEQIVDANSLICTEGSPLLLMDIPLADGQQLEVGFYNDGGDPDPEADKFITIGYTESS</sequence>
<feature type="non-terminal residue" evidence="1">
    <location>
        <position position="1"/>
    </location>
</feature>